<evidence type="ECO:0000256" key="2">
    <source>
        <dbReference type="ARBA" id="ARBA00022723"/>
    </source>
</evidence>
<evidence type="ECO:0000259" key="8">
    <source>
        <dbReference type="PROSITE" id="PS50157"/>
    </source>
</evidence>
<dbReference type="PROSITE" id="PS50157">
    <property type="entry name" value="ZINC_FINGER_C2H2_2"/>
    <property type="match status" value="2"/>
</dbReference>
<keyword evidence="3" id="KW-0677">Repeat</keyword>
<dbReference type="Gene3D" id="3.30.160.60">
    <property type="entry name" value="Classic Zinc Finger"/>
    <property type="match status" value="1"/>
</dbReference>
<dbReference type="PROSITE" id="PS00028">
    <property type="entry name" value="ZINC_FINGER_C2H2_1"/>
    <property type="match status" value="1"/>
</dbReference>
<keyword evidence="6" id="KW-0539">Nucleus</keyword>
<reference evidence="9" key="1">
    <citation type="journal article" date="2021" name="Evol. Appl.">
        <title>The genome of the Pyrenean desman and the effects of bottlenecks and inbreeding on the genomic landscape of an endangered species.</title>
        <authorList>
            <person name="Escoda L."/>
            <person name="Castresana J."/>
        </authorList>
    </citation>
    <scope>NUCLEOTIDE SEQUENCE</scope>
    <source>
        <strain evidence="9">IBE-C5619</strain>
    </source>
</reference>
<name>A0A8J6AMK7_GALPY</name>
<dbReference type="EMBL" id="JAGFMF010011581">
    <property type="protein sequence ID" value="KAG8520060.1"/>
    <property type="molecule type" value="Genomic_DNA"/>
</dbReference>
<evidence type="ECO:0000256" key="7">
    <source>
        <dbReference type="PROSITE-ProRule" id="PRU00042"/>
    </source>
</evidence>
<dbReference type="PANTHER" id="PTHR16515">
    <property type="entry name" value="PR DOMAIN ZINC FINGER PROTEIN"/>
    <property type="match status" value="1"/>
</dbReference>
<evidence type="ECO:0000256" key="3">
    <source>
        <dbReference type="ARBA" id="ARBA00022737"/>
    </source>
</evidence>
<feature type="non-terminal residue" evidence="9">
    <location>
        <position position="1"/>
    </location>
</feature>
<feature type="domain" description="C2H2-type" evidence="8">
    <location>
        <begin position="176"/>
        <end position="203"/>
    </location>
</feature>
<dbReference type="FunFam" id="3.30.160.60:FF:000100">
    <property type="entry name" value="Zinc finger 45-like"/>
    <property type="match status" value="1"/>
</dbReference>
<dbReference type="InterPro" id="IPR050331">
    <property type="entry name" value="Zinc_finger"/>
</dbReference>
<dbReference type="InterPro" id="IPR013087">
    <property type="entry name" value="Znf_C2H2_type"/>
</dbReference>
<keyword evidence="5" id="KW-0862">Zinc</keyword>
<dbReference type="OrthoDB" id="9739159at2759"/>
<protein>
    <submittedName>
        <fullName evidence="9">Zinc finger and SCAN domain-containing protein 4</fullName>
    </submittedName>
</protein>
<sequence length="222" mass="25724">DRKSLFSKNIPLREVIVHLKEVVNETPTWEDEGIPSWTPPDISLEEKKCPRLEERGFFWENPLNPRKASLVIFRTQEQSLKGPLYQNILMESFQIMDESVPLYQGTERNFTCGRQQEIFQGTKFPVNKNIYFSKLKGYQRRCNNDSSCICAECHKGFFQASELYLCLRIHKGEKSFLCSICGKSFSQKSTIQAHKITHKKKKPYMSFSAREATTSNPPKIAT</sequence>
<evidence type="ECO:0000256" key="1">
    <source>
        <dbReference type="ARBA" id="ARBA00004123"/>
    </source>
</evidence>
<keyword evidence="2" id="KW-0479">Metal-binding</keyword>
<dbReference type="PANTHER" id="PTHR16515:SF49">
    <property type="entry name" value="GASTRULA ZINC FINGER PROTEIN XLCGF49.1-LIKE-RELATED"/>
    <property type="match status" value="1"/>
</dbReference>
<comment type="caution">
    <text evidence="9">The sequence shown here is derived from an EMBL/GenBank/DDBJ whole genome shotgun (WGS) entry which is preliminary data.</text>
</comment>
<evidence type="ECO:0000256" key="4">
    <source>
        <dbReference type="ARBA" id="ARBA00022771"/>
    </source>
</evidence>
<comment type="subcellular location">
    <subcellularLocation>
        <location evidence="1">Nucleus</location>
    </subcellularLocation>
</comment>
<dbReference type="Proteomes" id="UP000700334">
    <property type="component" value="Unassembled WGS sequence"/>
</dbReference>
<keyword evidence="4 7" id="KW-0863">Zinc-finger</keyword>
<feature type="domain" description="C2H2-type" evidence="8">
    <location>
        <begin position="148"/>
        <end position="175"/>
    </location>
</feature>
<dbReference type="InterPro" id="IPR036236">
    <property type="entry name" value="Znf_C2H2_sf"/>
</dbReference>
<dbReference type="SMART" id="SM00355">
    <property type="entry name" value="ZnF_C2H2"/>
    <property type="match status" value="2"/>
</dbReference>
<keyword evidence="10" id="KW-1185">Reference proteome</keyword>
<evidence type="ECO:0000256" key="5">
    <source>
        <dbReference type="ARBA" id="ARBA00022833"/>
    </source>
</evidence>
<accession>A0A8J6AMK7</accession>
<dbReference type="GO" id="GO:0008270">
    <property type="term" value="F:zinc ion binding"/>
    <property type="evidence" value="ECO:0007669"/>
    <property type="project" value="UniProtKB-KW"/>
</dbReference>
<evidence type="ECO:0000256" key="6">
    <source>
        <dbReference type="ARBA" id="ARBA00023242"/>
    </source>
</evidence>
<evidence type="ECO:0000313" key="9">
    <source>
        <dbReference type="EMBL" id="KAG8520060.1"/>
    </source>
</evidence>
<evidence type="ECO:0000313" key="10">
    <source>
        <dbReference type="Proteomes" id="UP000700334"/>
    </source>
</evidence>
<dbReference type="SUPFAM" id="SSF57667">
    <property type="entry name" value="beta-beta-alpha zinc fingers"/>
    <property type="match status" value="1"/>
</dbReference>
<organism evidence="9 10">
    <name type="scientific">Galemys pyrenaicus</name>
    <name type="common">Iberian desman</name>
    <name type="synonym">Pyrenean desman</name>
    <dbReference type="NCBI Taxonomy" id="202257"/>
    <lineage>
        <taxon>Eukaryota</taxon>
        <taxon>Metazoa</taxon>
        <taxon>Chordata</taxon>
        <taxon>Craniata</taxon>
        <taxon>Vertebrata</taxon>
        <taxon>Euteleostomi</taxon>
        <taxon>Mammalia</taxon>
        <taxon>Eutheria</taxon>
        <taxon>Laurasiatheria</taxon>
        <taxon>Eulipotyphla</taxon>
        <taxon>Talpidae</taxon>
        <taxon>Galemys</taxon>
    </lineage>
</organism>
<dbReference type="AlphaFoldDB" id="A0A8J6AMK7"/>
<gene>
    <name evidence="9" type="ORF">J0S82_015994</name>
</gene>
<dbReference type="GO" id="GO:0010468">
    <property type="term" value="P:regulation of gene expression"/>
    <property type="evidence" value="ECO:0007669"/>
    <property type="project" value="TreeGrafter"/>
</dbReference>
<dbReference type="Pfam" id="PF00096">
    <property type="entry name" value="zf-C2H2"/>
    <property type="match status" value="1"/>
</dbReference>
<dbReference type="GO" id="GO:0005634">
    <property type="term" value="C:nucleus"/>
    <property type="evidence" value="ECO:0007669"/>
    <property type="project" value="UniProtKB-SubCell"/>
</dbReference>
<proteinExistence type="predicted"/>